<evidence type="ECO:0000256" key="6">
    <source>
        <dbReference type="ARBA" id="ARBA00023157"/>
    </source>
</evidence>
<feature type="compositionally biased region" description="Basic and acidic residues" evidence="9">
    <location>
        <begin position="360"/>
        <end position="369"/>
    </location>
</feature>
<dbReference type="InterPro" id="IPR043504">
    <property type="entry name" value="Peptidase_S1_PA_chymotrypsin"/>
</dbReference>
<accession>B4ICK5</accession>
<dbReference type="EC" id="3.4.21.4" evidence="8"/>
<keyword evidence="13" id="KW-1185">Reference proteome</keyword>
<evidence type="ECO:0000313" key="12">
    <source>
        <dbReference type="EMBL" id="EDW45101.1"/>
    </source>
</evidence>
<feature type="domain" description="Peptidase S1" evidence="11">
    <location>
        <begin position="297"/>
        <end position="523"/>
    </location>
</feature>
<dbReference type="InterPro" id="IPR009003">
    <property type="entry name" value="Peptidase_S1_PA"/>
</dbReference>
<dbReference type="Pfam" id="PF00089">
    <property type="entry name" value="Trypsin"/>
    <property type="match status" value="2"/>
</dbReference>
<evidence type="ECO:0000256" key="1">
    <source>
        <dbReference type="ARBA" id="ARBA00004239"/>
    </source>
</evidence>
<evidence type="ECO:0000256" key="5">
    <source>
        <dbReference type="ARBA" id="ARBA00022825"/>
    </source>
</evidence>
<dbReference type="OMA" id="PEWHSGF"/>
<comment type="catalytic activity">
    <reaction evidence="7">
        <text>Preferential cleavage: Arg-|-Xaa, Lys-|-Xaa.</text>
        <dbReference type="EC" id="3.4.21.4"/>
    </reaction>
</comment>
<dbReference type="GO" id="GO:0004252">
    <property type="term" value="F:serine-type endopeptidase activity"/>
    <property type="evidence" value="ECO:0007669"/>
    <property type="project" value="UniProtKB-EC"/>
</dbReference>
<protein>
    <recommendedName>
        <fullName evidence="8">trypsin</fullName>
        <ecNumber evidence="8">3.4.21.4</ecNumber>
    </recommendedName>
</protein>
<dbReference type="HOGENOM" id="CLU_585632_0_0_1"/>
<evidence type="ECO:0000313" key="13">
    <source>
        <dbReference type="Proteomes" id="UP000001292"/>
    </source>
</evidence>
<feature type="chain" id="PRO_5002807151" description="trypsin" evidence="10">
    <location>
        <begin position="24"/>
        <end position="550"/>
    </location>
</feature>
<organism evidence="13">
    <name type="scientific">Drosophila sechellia</name>
    <name type="common">Fruit fly</name>
    <dbReference type="NCBI Taxonomy" id="7238"/>
    <lineage>
        <taxon>Eukaryota</taxon>
        <taxon>Metazoa</taxon>
        <taxon>Ecdysozoa</taxon>
        <taxon>Arthropoda</taxon>
        <taxon>Hexapoda</taxon>
        <taxon>Insecta</taxon>
        <taxon>Pterygota</taxon>
        <taxon>Neoptera</taxon>
        <taxon>Endopterygota</taxon>
        <taxon>Diptera</taxon>
        <taxon>Brachycera</taxon>
        <taxon>Muscomorpha</taxon>
        <taxon>Ephydroidea</taxon>
        <taxon>Drosophilidae</taxon>
        <taxon>Drosophila</taxon>
        <taxon>Sophophora</taxon>
    </lineage>
</organism>
<evidence type="ECO:0000256" key="8">
    <source>
        <dbReference type="ARBA" id="ARBA00038868"/>
    </source>
</evidence>
<evidence type="ECO:0000256" key="3">
    <source>
        <dbReference type="ARBA" id="ARBA00022729"/>
    </source>
</evidence>
<dbReference type="SMART" id="SM00020">
    <property type="entry name" value="Tryp_SPc"/>
    <property type="match status" value="1"/>
</dbReference>
<dbReference type="InterPro" id="IPR001254">
    <property type="entry name" value="Trypsin_dom"/>
</dbReference>
<dbReference type="PROSITE" id="PS50240">
    <property type="entry name" value="TRYPSIN_DOM"/>
    <property type="match status" value="2"/>
</dbReference>
<dbReference type="GO" id="GO:0005576">
    <property type="term" value="C:extracellular region"/>
    <property type="evidence" value="ECO:0007669"/>
    <property type="project" value="UniProtKB-SubCell"/>
</dbReference>
<feature type="domain" description="Peptidase S1" evidence="11">
    <location>
        <begin position="40"/>
        <end position="285"/>
    </location>
</feature>
<dbReference type="STRING" id="7238.B4ICK5"/>
<dbReference type="PhylomeDB" id="B4ICK5"/>
<dbReference type="GO" id="GO:0006508">
    <property type="term" value="P:proteolysis"/>
    <property type="evidence" value="ECO:0007669"/>
    <property type="project" value="UniProtKB-KW"/>
</dbReference>
<comment type="subcellular location">
    <subcellularLocation>
        <location evidence="1">Secreted</location>
        <location evidence="1">Extracellular space</location>
    </subcellularLocation>
</comment>
<dbReference type="EMBL" id="CH480828">
    <property type="protein sequence ID" value="EDW45101.1"/>
    <property type="molecule type" value="Genomic_DNA"/>
</dbReference>
<feature type="region of interest" description="Disordered" evidence="9">
    <location>
        <begin position="352"/>
        <end position="371"/>
    </location>
</feature>
<feature type="signal peptide" evidence="10">
    <location>
        <begin position="1"/>
        <end position="23"/>
    </location>
</feature>
<proteinExistence type="predicted"/>
<keyword evidence="4" id="KW-0378">Hydrolase</keyword>
<keyword evidence="6" id="KW-1015">Disulfide bond</keyword>
<evidence type="ECO:0000259" key="11">
    <source>
        <dbReference type="PROSITE" id="PS50240"/>
    </source>
</evidence>
<dbReference type="Proteomes" id="UP000001292">
    <property type="component" value="Unassembled WGS sequence"/>
</dbReference>
<evidence type="ECO:0000256" key="4">
    <source>
        <dbReference type="ARBA" id="ARBA00022801"/>
    </source>
</evidence>
<sequence length="550" mass="61273">MGLSKIWLLVSCLLWTCLPQSQGTVYPRDILLKTPKFRRVWGGVQSNTGPNFGGWLLRILNGDGNFACGAAYYAPLLVITSANCIYPYRNSLEGATVEGTAFSECDRENYADIDTIQFPEKFVYQKLYMDVAVVRLRDPVRGRLTEFIRLCTVKVQPKMQMVVFGWGFDNTEVEIPSSDPRNVTVTIISVKECRQKFKSPKIASTSVCAKQPKNPKQCLYDGGSPLIYERELCGVVSFGSHCIDTSKPGMYTNIRRVKRFITETEEAINAEVGAAQSSWWNSSASYLHIRPPVRTLNKNGIRRTSGGHAVPWLLRIVDGPTFVCGASYLSALYALTSANCMHSHRSQMESLSVELVSSDNRQDNQHNSHDPPNALIRSIIVSKDWHWPGTFMDVAVIELTNRLRGNRNNYVTLCTNPLSSYNSLSVVSYGAGPTENVRTEEIEVLNRMICDSAYGNFLLRETVACAKEFKKSSDCMFSPGCPVTAGDQLCGIVAWSPACKKPAFPGIFTDIHQVKRFILKAIGENSKGSSHPKAKSVNVPEWHSGFWLSR</sequence>
<evidence type="ECO:0000256" key="10">
    <source>
        <dbReference type="SAM" id="SignalP"/>
    </source>
</evidence>
<name>B4ICK5_DROSE</name>
<reference evidence="12 13" key="1">
    <citation type="journal article" date="2007" name="Nature">
        <title>Evolution of genes and genomes on the Drosophila phylogeny.</title>
        <authorList>
            <consortium name="Drosophila 12 Genomes Consortium"/>
            <person name="Clark A.G."/>
            <person name="Eisen M.B."/>
            <person name="Smith D.R."/>
            <person name="Bergman C.M."/>
            <person name="Oliver B."/>
            <person name="Markow T.A."/>
            <person name="Kaufman T.C."/>
            <person name="Kellis M."/>
            <person name="Gelbart W."/>
            <person name="Iyer V.N."/>
            <person name="Pollard D.A."/>
            <person name="Sackton T.B."/>
            <person name="Larracuente A.M."/>
            <person name="Singh N.D."/>
            <person name="Abad J.P."/>
            <person name="Abt D.N."/>
            <person name="Adryan B."/>
            <person name="Aguade M."/>
            <person name="Akashi H."/>
            <person name="Anderson W.W."/>
            <person name="Aquadro C.F."/>
            <person name="Ardell D.H."/>
            <person name="Arguello R."/>
            <person name="Artieri C.G."/>
            <person name="Barbash D.A."/>
            <person name="Barker D."/>
            <person name="Barsanti P."/>
            <person name="Batterham P."/>
            <person name="Batzoglou S."/>
            <person name="Begun D."/>
            <person name="Bhutkar A."/>
            <person name="Blanco E."/>
            <person name="Bosak S.A."/>
            <person name="Bradley R.K."/>
            <person name="Brand A.D."/>
            <person name="Brent M.R."/>
            <person name="Brooks A.N."/>
            <person name="Brown R.H."/>
            <person name="Butlin R.K."/>
            <person name="Caggese C."/>
            <person name="Calvi B.R."/>
            <person name="Bernardo de Carvalho A."/>
            <person name="Caspi A."/>
            <person name="Castrezana S."/>
            <person name="Celniker S.E."/>
            <person name="Chang J.L."/>
            <person name="Chapple C."/>
            <person name="Chatterji S."/>
            <person name="Chinwalla A."/>
            <person name="Civetta A."/>
            <person name="Clifton S.W."/>
            <person name="Comeron J.M."/>
            <person name="Costello J.C."/>
            <person name="Coyne J.A."/>
            <person name="Daub J."/>
            <person name="David R.G."/>
            <person name="Delcher A.L."/>
            <person name="Delehaunty K."/>
            <person name="Do C.B."/>
            <person name="Ebling H."/>
            <person name="Edwards K."/>
            <person name="Eickbush T."/>
            <person name="Evans J.D."/>
            <person name="Filipski A."/>
            <person name="Findeiss S."/>
            <person name="Freyhult E."/>
            <person name="Fulton L."/>
            <person name="Fulton R."/>
            <person name="Garcia A.C."/>
            <person name="Gardiner A."/>
            <person name="Garfield D.A."/>
            <person name="Garvin B.E."/>
            <person name="Gibson G."/>
            <person name="Gilbert D."/>
            <person name="Gnerre S."/>
            <person name="Godfrey J."/>
            <person name="Good R."/>
            <person name="Gotea V."/>
            <person name="Gravely B."/>
            <person name="Greenberg A.J."/>
            <person name="Griffiths-Jones S."/>
            <person name="Gross S."/>
            <person name="Guigo R."/>
            <person name="Gustafson E.A."/>
            <person name="Haerty W."/>
            <person name="Hahn M.W."/>
            <person name="Halligan D.L."/>
            <person name="Halpern A.L."/>
            <person name="Halter G.M."/>
            <person name="Han M.V."/>
            <person name="Heger A."/>
            <person name="Hillier L."/>
            <person name="Hinrichs A.S."/>
            <person name="Holmes I."/>
            <person name="Hoskins R.A."/>
            <person name="Hubisz M.J."/>
            <person name="Hultmark D."/>
            <person name="Huntley M.A."/>
            <person name="Jaffe D.B."/>
            <person name="Jagadeeshan S."/>
            <person name="Jeck W.R."/>
            <person name="Johnson J."/>
            <person name="Jones C.D."/>
            <person name="Jordan W.C."/>
            <person name="Karpen G.H."/>
            <person name="Kataoka E."/>
            <person name="Keightley P.D."/>
            <person name="Kheradpour P."/>
            <person name="Kirkness E.F."/>
            <person name="Koerich L.B."/>
            <person name="Kristiansen K."/>
            <person name="Kudrna D."/>
            <person name="Kulathinal R.J."/>
            <person name="Kumar S."/>
            <person name="Kwok R."/>
            <person name="Lander E."/>
            <person name="Langley C.H."/>
            <person name="Lapoint R."/>
            <person name="Lazzaro B.P."/>
            <person name="Lee S.J."/>
            <person name="Levesque L."/>
            <person name="Li R."/>
            <person name="Lin C.F."/>
            <person name="Lin M.F."/>
            <person name="Lindblad-Toh K."/>
            <person name="Llopart A."/>
            <person name="Long M."/>
            <person name="Low L."/>
            <person name="Lozovsky E."/>
            <person name="Lu J."/>
            <person name="Luo M."/>
            <person name="Machado C.A."/>
            <person name="Makalowski W."/>
            <person name="Marzo M."/>
            <person name="Matsuda M."/>
            <person name="Matzkin L."/>
            <person name="McAllister B."/>
            <person name="McBride C.S."/>
            <person name="McKernan B."/>
            <person name="McKernan K."/>
            <person name="Mendez-Lago M."/>
            <person name="Minx P."/>
            <person name="Mollenhauer M.U."/>
            <person name="Montooth K."/>
            <person name="Mount S.M."/>
            <person name="Mu X."/>
            <person name="Myers E."/>
            <person name="Negre B."/>
            <person name="Newfeld S."/>
            <person name="Nielsen R."/>
            <person name="Noor M.A."/>
            <person name="O'Grady P."/>
            <person name="Pachter L."/>
            <person name="Papaceit M."/>
            <person name="Parisi M.J."/>
            <person name="Parisi M."/>
            <person name="Parts L."/>
            <person name="Pedersen J.S."/>
            <person name="Pesole G."/>
            <person name="Phillippy A.M."/>
            <person name="Ponting C.P."/>
            <person name="Pop M."/>
            <person name="Porcelli D."/>
            <person name="Powell J.R."/>
            <person name="Prohaska S."/>
            <person name="Pruitt K."/>
            <person name="Puig M."/>
            <person name="Quesneville H."/>
            <person name="Ram K.R."/>
            <person name="Rand D."/>
            <person name="Rasmussen M.D."/>
            <person name="Reed L.K."/>
            <person name="Reenan R."/>
            <person name="Reily A."/>
            <person name="Remington K.A."/>
            <person name="Rieger T.T."/>
            <person name="Ritchie M.G."/>
            <person name="Robin C."/>
            <person name="Rogers Y.H."/>
            <person name="Rohde C."/>
            <person name="Rozas J."/>
            <person name="Rubenfield M.J."/>
            <person name="Ruiz A."/>
            <person name="Russo S."/>
            <person name="Salzberg S.L."/>
            <person name="Sanchez-Gracia A."/>
            <person name="Saranga D.J."/>
            <person name="Sato H."/>
            <person name="Schaeffer S.W."/>
            <person name="Schatz M.C."/>
            <person name="Schlenke T."/>
            <person name="Schwartz R."/>
            <person name="Segarra C."/>
            <person name="Singh R.S."/>
            <person name="Sirot L."/>
            <person name="Sirota M."/>
            <person name="Sisneros N.B."/>
            <person name="Smith C.D."/>
            <person name="Smith T.F."/>
            <person name="Spieth J."/>
            <person name="Stage D.E."/>
            <person name="Stark A."/>
            <person name="Stephan W."/>
            <person name="Strausberg R.L."/>
            <person name="Strempel S."/>
            <person name="Sturgill D."/>
            <person name="Sutton G."/>
            <person name="Sutton G.G."/>
            <person name="Tao W."/>
            <person name="Teichmann S."/>
            <person name="Tobari Y.N."/>
            <person name="Tomimura Y."/>
            <person name="Tsolas J.M."/>
            <person name="Valente V.L."/>
            <person name="Venter E."/>
            <person name="Venter J.C."/>
            <person name="Vicario S."/>
            <person name="Vieira F.G."/>
            <person name="Vilella A.J."/>
            <person name="Villasante A."/>
            <person name="Walenz B."/>
            <person name="Wang J."/>
            <person name="Wasserman M."/>
            <person name="Watts T."/>
            <person name="Wilson D."/>
            <person name="Wilson R.K."/>
            <person name="Wing R.A."/>
            <person name="Wolfner M.F."/>
            <person name="Wong A."/>
            <person name="Wong G.K."/>
            <person name="Wu C.I."/>
            <person name="Wu G."/>
            <person name="Yamamoto D."/>
            <person name="Yang H.P."/>
            <person name="Yang S.P."/>
            <person name="Yorke J.A."/>
            <person name="Yoshida K."/>
            <person name="Zdobnov E."/>
            <person name="Zhang P."/>
            <person name="Zhang Y."/>
            <person name="Zimin A.V."/>
            <person name="Baldwin J."/>
            <person name="Abdouelleil A."/>
            <person name="Abdulkadir J."/>
            <person name="Abebe A."/>
            <person name="Abera B."/>
            <person name="Abreu J."/>
            <person name="Acer S.C."/>
            <person name="Aftuck L."/>
            <person name="Alexander A."/>
            <person name="An P."/>
            <person name="Anderson E."/>
            <person name="Anderson S."/>
            <person name="Arachi H."/>
            <person name="Azer M."/>
            <person name="Bachantsang P."/>
            <person name="Barry A."/>
            <person name="Bayul T."/>
            <person name="Berlin A."/>
            <person name="Bessette D."/>
            <person name="Bloom T."/>
            <person name="Blye J."/>
            <person name="Boguslavskiy L."/>
            <person name="Bonnet C."/>
            <person name="Boukhgalter B."/>
            <person name="Bourzgui I."/>
            <person name="Brown A."/>
            <person name="Cahill P."/>
            <person name="Channer S."/>
            <person name="Cheshatsang Y."/>
            <person name="Chuda L."/>
            <person name="Citroen M."/>
            <person name="Collymore A."/>
            <person name="Cooke P."/>
            <person name="Costello M."/>
            <person name="D'Aco K."/>
            <person name="Daza R."/>
            <person name="De Haan G."/>
            <person name="DeGray S."/>
            <person name="DeMaso C."/>
            <person name="Dhargay N."/>
            <person name="Dooley K."/>
            <person name="Dooley E."/>
            <person name="Doricent M."/>
            <person name="Dorje P."/>
            <person name="Dorjee K."/>
            <person name="Dupes A."/>
            <person name="Elong R."/>
            <person name="Falk J."/>
            <person name="Farina A."/>
            <person name="Faro S."/>
            <person name="Ferguson D."/>
            <person name="Fisher S."/>
            <person name="Foley C.D."/>
            <person name="Franke A."/>
            <person name="Friedrich D."/>
            <person name="Gadbois L."/>
            <person name="Gearin G."/>
            <person name="Gearin C.R."/>
            <person name="Giannoukos G."/>
            <person name="Goode T."/>
            <person name="Graham J."/>
            <person name="Grandbois E."/>
            <person name="Grewal S."/>
            <person name="Gyaltsen K."/>
            <person name="Hafez N."/>
            <person name="Hagos B."/>
            <person name="Hall J."/>
            <person name="Henson C."/>
            <person name="Hollinger A."/>
            <person name="Honan T."/>
            <person name="Huard M.D."/>
            <person name="Hughes L."/>
            <person name="Hurhula B."/>
            <person name="Husby M.E."/>
            <person name="Kamat A."/>
            <person name="Kanga B."/>
            <person name="Kashin S."/>
            <person name="Khazanovich D."/>
            <person name="Kisner P."/>
            <person name="Lance K."/>
            <person name="Lara M."/>
            <person name="Lee W."/>
            <person name="Lennon N."/>
            <person name="Letendre F."/>
            <person name="LeVine R."/>
            <person name="Lipovsky A."/>
            <person name="Liu X."/>
            <person name="Liu J."/>
            <person name="Liu S."/>
            <person name="Lokyitsang T."/>
            <person name="Lokyitsang Y."/>
            <person name="Lubonja R."/>
            <person name="Lui A."/>
            <person name="MacDonald P."/>
            <person name="Magnisalis V."/>
            <person name="Maru K."/>
            <person name="Matthews C."/>
            <person name="McCusker W."/>
            <person name="McDonough S."/>
            <person name="Mehta T."/>
            <person name="Meldrim J."/>
            <person name="Meneus L."/>
            <person name="Mihai O."/>
            <person name="Mihalev A."/>
            <person name="Mihova T."/>
            <person name="Mittelman R."/>
            <person name="Mlenga V."/>
            <person name="Montmayeur A."/>
            <person name="Mulrain L."/>
            <person name="Navidi A."/>
            <person name="Naylor J."/>
            <person name="Negash T."/>
            <person name="Nguyen T."/>
            <person name="Nguyen N."/>
            <person name="Nicol R."/>
            <person name="Norbu C."/>
            <person name="Norbu N."/>
            <person name="Novod N."/>
            <person name="O'Neill B."/>
            <person name="Osman S."/>
            <person name="Markiewicz E."/>
            <person name="Oyono O.L."/>
            <person name="Patti C."/>
            <person name="Phunkhang P."/>
            <person name="Pierre F."/>
            <person name="Priest M."/>
            <person name="Raghuraman S."/>
            <person name="Rege F."/>
            <person name="Reyes R."/>
            <person name="Rise C."/>
            <person name="Rogov P."/>
            <person name="Ross K."/>
            <person name="Ryan E."/>
            <person name="Settipalli S."/>
            <person name="Shea T."/>
            <person name="Sherpa N."/>
            <person name="Shi L."/>
            <person name="Shih D."/>
            <person name="Sparrow T."/>
            <person name="Spaulding J."/>
            <person name="Stalker J."/>
            <person name="Stange-Thomann N."/>
            <person name="Stavropoulos S."/>
            <person name="Stone C."/>
            <person name="Strader C."/>
            <person name="Tesfaye S."/>
            <person name="Thomson T."/>
            <person name="Thoulutsang Y."/>
            <person name="Thoulutsang D."/>
            <person name="Topham K."/>
            <person name="Topping I."/>
            <person name="Tsamla T."/>
            <person name="Vassiliev H."/>
            <person name="Vo A."/>
            <person name="Wangchuk T."/>
            <person name="Wangdi T."/>
            <person name="Weiand M."/>
            <person name="Wilkinson J."/>
            <person name="Wilson A."/>
            <person name="Yadav S."/>
            <person name="Young G."/>
            <person name="Yu Q."/>
            <person name="Zembek L."/>
            <person name="Zhong D."/>
            <person name="Zimmer A."/>
            <person name="Zwirko Z."/>
            <person name="Jaffe D.B."/>
            <person name="Alvarez P."/>
            <person name="Brockman W."/>
            <person name="Butler J."/>
            <person name="Chin C."/>
            <person name="Gnerre S."/>
            <person name="Grabherr M."/>
            <person name="Kleber M."/>
            <person name="Mauceli E."/>
            <person name="MacCallum I."/>
        </authorList>
    </citation>
    <scope>NUCLEOTIDE SEQUENCE [LARGE SCALE GENOMIC DNA]</scope>
    <source>
        <strain evidence="13">Rob3c / Tucson 14021-0248.25</strain>
    </source>
</reference>
<gene>
    <name evidence="12" type="primary">Dsec\GM10192</name>
    <name evidence="12" type="ORF">Dsec_GM10192</name>
</gene>
<dbReference type="AlphaFoldDB" id="B4ICK5"/>
<keyword evidence="3 10" id="KW-0732">Signal</keyword>
<dbReference type="SMR" id="B4ICK5"/>
<dbReference type="PANTHER" id="PTHR24276">
    <property type="entry name" value="POLYSERASE-RELATED"/>
    <property type="match status" value="1"/>
</dbReference>
<dbReference type="InterPro" id="IPR050430">
    <property type="entry name" value="Peptidase_S1"/>
</dbReference>
<dbReference type="PANTHER" id="PTHR24276:SF91">
    <property type="entry name" value="AT26814P-RELATED"/>
    <property type="match status" value="1"/>
</dbReference>
<dbReference type="Gene3D" id="2.40.10.10">
    <property type="entry name" value="Trypsin-like serine proteases"/>
    <property type="match status" value="2"/>
</dbReference>
<dbReference type="SUPFAM" id="SSF50494">
    <property type="entry name" value="Trypsin-like serine proteases"/>
    <property type="match status" value="2"/>
</dbReference>
<keyword evidence="2" id="KW-0645">Protease</keyword>
<evidence type="ECO:0000256" key="7">
    <source>
        <dbReference type="ARBA" id="ARBA00036320"/>
    </source>
</evidence>
<keyword evidence="5" id="KW-0720">Serine protease</keyword>
<evidence type="ECO:0000256" key="2">
    <source>
        <dbReference type="ARBA" id="ARBA00022670"/>
    </source>
</evidence>
<evidence type="ECO:0000256" key="9">
    <source>
        <dbReference type="SAM" id="MobiDB-lite"/>
    </source>
</evidence>